<organism evidence="1 2">
    <name type="scientific">Papaver atlanticum</name>
    <dbReference type="NCBI Taxonomy" id="357466"/>
    <lineage>
        <taxon>Eukaryota</taxon>
        <taxon>Viridiplantae</taxon>
        <taxon>Streptophyta</taxon>
        <taxon>Embryophyta</taxon>
        <taxon>Tracheophyta</taxon>
        <taxon>Spermatophyta</taxon>
        <taxon>Magnoliopsida</taxon>
        <taxon>Ranunculales</taxon>
        <taxon>Papaveraceae</taxon>
        <taxon>Papaveroideae</taxon>
        <taxon>Papaver</taxon>
    </lineage>
</organism>
<dbReference type="Proteomes" id="UP001202328">
    <property type="component" value="Unassembled WGS sequence"/>
</dbReference>
<keyword evidence="2" id="KW-1185">Reference proteome</keyword>
<evidence type="ECO:0000313" key="2">
    <source>
        <dbReference type="Proteomes" id="UP001202328"/>
    </source>
</evidence>
<protein>
    <submittedName>
        <fullName evidence="1">Uncharacterized protein</fullName>
    </submittedName>
</protein>
<comment type="caution">
    <text evidence="1">The sequence shown here is derived from an EMBL/GenBank/DDBJ whole genome shotgun (WGS) entry which is preliminary data.</text>
</comment>
<evidence type="ECO:0000313" key="1">
    <source>
        <dbReference type="EMBL" id="KAI3949309.1"/>
    </source>
</evidence>
<dbReference type="AlphaFoldDB" id="A0AAD4XU42"/>
<dbReference type="EMBL" id="JAJJMB010003142">
    <property type="protein sequence ID" value="KAI3949309.1"/>
    <property type="molecule type" value="Genomic_DNA"/>
</dbReference>
<sequence length="58" mass="6424">ATNIILANPQMISTPAQLHDDPYDMFNDYIIDTPVGTCPNQAARISNEMLLSAHTHNQ</sequence>
<gene>
    <name evidence="1" type="ORF">MKW98_023246</name>
</gene>
<feature type="non-terminal residue" evidence="1">
    <location>
        <position position="58"/>
    </location>
</feature>
<feature type="non-terminal residue" evidence="1">
    <location>
        <position position="1"/>
    </location>
</feature>
<name>A0AAD4XU42_9MAGN</name>
<accession>A0AAD4XU42</accession>
<reference evidence="1" key="1">
    <citation type="submission" date="2022-04" db="EMBL/GenBank/DDBJ databases">
        <title>A functionally conserved STORR gene fusion in Papaver species that diverged 16.8 million years ago.</title>
        <authorList>
            <person name="Catania T."/>
        </authorList>
    </citation>
    <scope>NUCLEOTIDE SEQUENCE</scope>
    <source>
        <strain evidence="1">S-188037</strain>
    </source>
</reference>
<proteinExistence type="predicted"/>